<keyword evidence="2" id="KW-1185">Reference proteome</keyword>
<sequence>MMNLFRAEWLKTKRTPIRWLTFFTPFLFVALMMGYFSLKAQAANVQISIFEVFFETWTVLAIPLGAGILSGFMIHQEAFAGSFHGFLGSQWPRRHLFLGKFSILVFLASTSTFMATLALIVGFDFISGVAIAWPIFVMAAILAMIGALPLLAFHYWISFAWGFGASIGIGGVGLLIAALMATGLGDQVWPFVPWAWPVRLSMLAGAYLLDLPGMDSPPEIVSSGFVIGQIIRGLIPAAVLFVIMLVGGMIWFNRWEGRTIHE</sequence>
<evidence type="ECO:0000313" key="1">
    <source>
        <dbReference type="EMBL" id="CAB3390688.1"/>
    </source>
</evidence>
<reference evidence="1" key="1">
    <citation type="submission" date="2020-04" db="EMBL/GenBank/DDBJ databases">
        <authorList>
            <person name="Hogendoorn C."/>
        </authorList>
    </citation>
    <scope>NUCLEOTIDE SEQUENCE</scope>
    <source>
        <strain evidence="1">FAVT5</strain>
    </source>
</reference>
<proteinExistence type="predicted"/>
<accession>A0ACA8Z729</accession>
<dbReference type="Proteomes" id="UP000501793">
    <property type="component" value="Chromosome"/>
</dbReference>
<evidence type="ECO:0000313" key="2">
    <source>
        <dbReference type="Proteomes" id="UP000501793"/>
    </source>
</evidence>
<protein>
    <submittedName>
        <fullName evidence="1">Lantibiotic immunity ABC transporter MutG family permease subunit</fullName>
    </submittedName>
</protein>
<dbReference type="EMBL" id="LR792684">
    <property type="protein sequence ID" value="CAB3390688.1"/>
    <property type="molecule type" value="Genomic_DNA"/>
</dbReference>
<name>A0ACA8Z729_9BACL</name>
<organism evidence="1 2">
    <name type="scientific">Kyrpidia spormannii</name>
    <dbReference type="NCBI Taxonomy" id="2055160"/>
    <lineage>
        <taxon>Bacteria</taxon>
        <taxon>Bacillati</taxon>
        <taxon>Bacillota</taxon>
        <taxon>Bacilli</taxon>
        <taxon>Bacillales</taxon>
        <taxon>Alicyclobacillaceae</taxon>
        <taxon>Kyrpidia</taxon>
    </lineage>
</organism>
<gene>
    <name evidence="1" type="ORF">FAVT5_0995</name>
</gene>